<dbReference type="OrthoDB" id="10036079at2759"/>
<reference evidence="2" key="1">
    <citation type="submission" date="2021-02" db="EMBL/GenBank/DDBJ databases">
        <authorList>
            <person name="Nowell W R."/>
        </authorList>
    </citation>
    <scope>NUCLEOTIDE SEQUENCE</scope>
</reference>
<dbReference type="EMBL" id="CAJNOJ010001194">
    <property type="protein sequence ID" value="CAF1546023.1"/>
    <property type="molecule type" value="Genomic_DNA"/>
</dbReference>
<organism evidence="2 3">
    <name type="scientific">Adineta ricciae</name>
    <name type="common">Rotifer</name>
    <dbReference type="NCBI Taxonomy" id="249248"/>
    <lineage>
        <taxon>Eukaryota</taxon>
        <taxon>Metazoa</taxon>
        <taxon>Spiralia</taxon>
        <taxon>Gnathifera</taxon>
        <taxon>Rotifera</taxon>
        <taxon>Eurotatoria</taxon>
        <taxon>Bdelloidea</taxon>
        <taxon>Adinetida</taxon>
        <taxon>Adinetidae</taxon>
        <taxon>Adineta</taxon>
    </lineage>
</organism>
<gene>
    <name evidence="1" type="ORF">EDS130_LOCUS45660</name>
    <name evidence="2" type="ORF">XAT740_LOCUS50037</name>
</gene>
<dbReference type="AlphaFoldDB" id="A0A816C3D0"/>
<sequence length="118" mass="13707">MSYVFIGTVTNVTTTGRDGSTGASRNVDFHIDEFFKQPTNFNNNSITIYAPQDRSACGIYMKLNERWHIWAEYTSFFSDDGISRWLTVIRCGRNTKHLKRHDHLIRKRSLISSTRKDS</sequence>
<dbReference type="Gene3D" id="2.40.50.120">
    <property type="match status" value="1"/>
</dbReference>
<keyword evidence="3" id="KW-1185">Reference proteome</keyword>
<protein>
    <recommendedName>
        <fullName evidence="4">NTR domain-containing protein</fullName>
    </recommendedName>
</protein>
<comment type="caution">
    <text evidence="2">The sequence shown here is derived from an EMBL/GenBank/DDBJ whole genome shotgun (WGS) entry which is preliminary data.</text>
</comment>
<evidence type="ECO:0000313" key="3">
    <source>
        <dbReference type="Proteomes" id="UP000663828"/>
    </source>
</evidence>
<accession>A0A816C3D0</accession>
<dbReference type="Proteomes" id="UP000663852">
    <property type="component" value="Unassembled WGS sequence"/>
</dbReference>
<dbReference type="InterPro" id="IPR008993">
    <property type="entry name" value="TIMP-like_OB-fold"/>
</dbReference>
<proteinExistence type="predicted"/>
<evidence type="ECO:0000313" key="1">
    <source>
        <dbReference type="EMBL" id="CAF1546023.1"/>
    </source>
</evidence>
<dbReference type="EMBL" id="CAJNOR010007564">
    <property type="protein sequence ID" value="CAF1619499.1"/>
    <property type="molecule type" value="Genomic_DNA"/>
</dbReference>
<evidence type="ECO:0000313" key="2">
    <source>
        <dbReference type="EMBL" id="CAF1619499.1"/>
    </source>
</evidence>
<evidence type="ECO:0008006" key="4">
    <source>
        <dbReference type="Google" id="ProtNLM"/>
    </source>
</evidence>
<name>A0A816C3D0_ADIRI</name>
<dbReference type="Proteomes" id="UP000663828">
    <property type="component" value="Unassembled WGS sequence"/>
</dbReference>